<protein>
    <recommendedName>
        <fullName evidence="3">Secreted protein</fullName>
    </recommendedName>
</protein>
<feature type="chain" id="PRO_5002045603" description="Secreted protein" evidence="1">
    <location>
        <begin position="30"/>
        <end position="68"/>
    </location>
</feature>
<evidence type="ECO:0008006" key="3">
    <source>
        <dbReference type="Google" id="ProtNLM"/>
    </source>
</evidence>
<organism evidence="2">
    <name type="scientific">Arundo donax</name>
    <name type="common">Giant reed</name>
    <name type="synonym">Donax arundinaceus</name>
    <dbReference type="NCBI Taxonomy" id="35708"/>
    <lineage>
        <taxon>Eukaryota</taxon>
        <taxon>Viridiplantae</taxon>
        <taxon>Streptophyta</taxon>
        <taxon>Embryophyta</taxon>
        <taxon>Tracheophyta</taxon>
        <taxon>Spermatophyta</taxon>
        <taxon>Magnoliopsida</taxon>
        <taxon>Liliopsida</taxon>
        <taxon>Poales</taxon>
        <taxon>Poaceae</taxon>
        <taxon>PACMAD clade</taxon>
        <taxon>Arundinoideae</taxon>
        <taxon>Arundineae</taxon>
        <taxon>Arundo</taxon>
    </lineage>
</organism>
<accession>A0A0A9F009</accession>
<proteinExistence type="predicted"/>
<reference evidence="2" key="2">
    <citation type="journal article" date="2015" name="Data Brief">
        <title>Shoot transcriptome of the giant reed, Arundo donax.</title>
        <authorList>
            <person name="Barrero R.A."/>
            <person name="Guerrero F.D."/>
            <person name="Moolhuijzen P."/>
            <person name="Goolsby J.A."/>
            <person name="Tidwell J."/>
            <person name="Bellgard S.E."/>
            <person name="Bellgard M.I."/>
        </authorList>
    </citation>
    <scope>NUCLEOTIDE SEQUENCE</scope>
    <source>
        <tissue evidence="2">Shoot tissue taken approximately 20 cm above the soil surface</tissue>
    </source>
</reference>
<sequence length="68" mass="7806">MQEGTPVPFCTHAFLKVIAWNTLLGCACATGRSRSVGFSWHRNLWCRLLSSPWSCRRSEQAVQWRVPK</sequence>
<evidence type="ECO:0000256" key="1">
    <source>
        <dbReference type="SAM" id="SignalP"/>
    </source>
</evidence>
<dbReference type="AlphaFoldDB" id="A0A0A9F009"/>
<dbReference type="EMBL" id="GBRH01191516">
    <property type="protein sequence ID" value="JAE06380.1"/>
    <property type="molecule type" value="Transcribed_RNA"/>
</dbReference>
<evidence type="ECO:0000313" key="2">
    <source>
        <dbReference type="EMBL" id="JAE06380.1"/>
    </source>
</evidence>
<name>A0A0A9F009_ARUDO</name>
<feature type="signal peptide" evidence="1">
    <location>
        <begin position="1"/>
        <end position="29"/>
    </location>
</feature>
<reference evidence="2" key="1">
    <citation type="submission" date="2014-09" db="EMBL/GenBank/DDBJ databases">
        <authorList>
            <person name="Magalhaes I.L.F."/>
            <person name="Oliveira U."/>
            <person name="Santos F.R."/>
            <person name="Vidigal T.H.D.A."/>
            <person name="Brescovit A.D."/>
            <person name="Santos A.J."/>
        </authorList>
    </citation>
    <scope>NUCLEOTIDE SEQUENCE</scope>
    <source>
        <tissue evidence="2">Shoot tissue taken approximately 20 cm above the soil surface</tissue>
    </source>
</reference>
<keyword evidence="1" id="KW-0732">Signal</keyword>